<feature type="domain" description="EF-hand" evidence="4">
    <location>
        <begin position="53"/>
        <end position="88"/>
    </location>
</feature>
<dbReference type="PROSITE" id="PS00018">
    <property type="entry name" value="EF_HAND_1"/>
    <property type="match status" value="3"/>
</dbReference>
<evidence type="ECO:0000256" key="1">
    <source>
        <dbReference type="ARBA" id="ARBA00022723"/>
    </source>
</evidence>
<feature type="region of interest" description="Disordered" evidence="3">
    <location>
        <begin position="155"/>
        <end position="197"/>
    </location>
</feature>
<dbReference type="Gene3D" id="1.10.238.10">
    <property type="entry name" value="EF-hand"/>
    <property type="match status" value="2"/>
</dbReference>
<dbReference type="InterPro" id="IPR011992">
    <property type="entry name" value="EF-hand-dom_pair"/>
</dbReference>
<evidence type="ECO:0000313" key="6">
    <source>
        <dbReference type="Proteomes" id="UP000428328"/>
    </source>
</evidence>
<dbReference type="EMBL" id="CP046400">
    <property type="protein sequence ID" value="QGY41120.1"/>
    <property type="molecule type" value="Genomic_DNA"/>
</dbReference>
<feature type="domain" description="EF-hand" evidence="4">
    <location>
        <begin position="188"/>
        <end position="223"/>
    </location>
</feature>
<reference evidence="5 6" key="1">
    <citation type="submission" date="2019-11" db="EMBL/GenBank/DDBJ databases">
        <authorList>
            <person name="Zheng R.K."/>
            <person name="Sun C.M."/>
        </authorList>
    </citation>
    <scope>NUCLEOTIDE SEQUENCE [LARGE SCALE GENOMIC DNA]</scope>
    <source>
        <strain evidence="5 6">SRB007</strain>
    </source>
</reference>
<evidence type="ECO:0000259" key="4">
    <source>
        <dbReference type="PROSITE" id="PS50222"/>
    </source>
</evidence>
<sequence length="252" mass="26556">MSISAVGSGISGSGFDLEQMAGSYRNRGPDTDEMASFIVEQDDADGDGLLSLEETPLDEERFNSIDEDGDGFISAEELSSDAASRMQEQNTMMGSLNMRMQGIDPAEMAASIVEKDDADGDGMLSLDETPLDEDLFNSIDADGDGFITADELSADMEEKASQGVSAPPAGAESQAAAAMGGGSASGTESSSESDEEYDAYDLNEDGVVTFDELLQAFRGGDNSLTSMFQSMGDLGSESLRRYAMEAYQAQMG</sequence>
<keyword evidence="6" id="KW-1185">Reference proteome</keyword>
<dbReference type="InterPro" id="IPR002048">
    <property type="entry name" value="EF_hand_dom"/>
</dbReference>
<dbReference type="PANTHER" id="PTHR10827">
    <property type="entry name" value="RETICULOCALBIN"/>
    <property type="match status" value="1"/>
</dbReference>
<feature type="region of interest" description="Disordered" evidence="3">
    <location>
        <begin position="1"/>
        <end position="50"/>
    </location>
</feature>
<dbReference type="PROSITE" id="PS50222">
    <property type="entry name" value="EF_HAND_2"/>
    <property type="match status" value="3"/>
</dbReference>
<dbReference type="AlphaFoldDB" id="A0A6I6JJ72"/>
<protein>
    <recommendedName>
        <fullName evidence="4">EF-hand domain-containing protein</fullName>
    </recommendedName>
</protein>
<evidence type="ECO:0000256" key="3">
    <source>
        <dbReference type="SAM" id="MobiDB-lite"/>
    </source>
</evidence>
<name>A0A6I6JJ72_9BACT</name>
<feature type="compositionally biased region" description="Low complexity" evidence="3">
    <location>
        <begin position="165"/>
        <end position="178"/>
    </location>
</feature>
<dbReference type="GO" id="GO:0005509">
    <property type="term" value="F:calcium ion binding"/>
    <property type="evidence" value="ECO:0007669"/>
    <property type="project" value="InterPro"/>
</dbReference>
<accession>A0A6I6JJ72</accession>
<evidence type="ECO:0000256" key="2">
    <source>
        <dbReference type="ARBA" id="ARBA00022737"/>
    </source>
</evidence>
<dbReference type="PANTHER" id="PTHR10827:SF98">
    <property type="entry name" value="45 KDA CALCIUM-BINDING PROTEIN"/>
    <property type="match status" value="1"/>
</dbReference>
<keyword evidence="2" id="KW-0677">Repeat</keyword>
<gene>
    <name evidence="5" type="ORF">GM415_13610</name>
</gene>
<dbReference type="KEGG" id="psel:GM415_13610"/>
<proteinExistence type="predicted"/>
<organism evidence="5 6">
    <name type="scientific">Pseudodesulfovibrio cashew</name>
    <dbReference type="NCBI Taxonomy" id="2678688"/>
    <lineage>
        <taxon>Bacteria</taxon>
        <taxon>Pseudomonadati</taxon>
        <taxon>Thermodesulfobacteriota</taxon>
        <taxon>Desulfovibrionia</taxon>
        <taxon>Desulfovibrionales</taxon>
        <taxon>Desulfovibrionaceae</taxon>
    </lineage>
</organism>
<dbReference type="SMART" id="SM00054">
    <property type="entry name" value="EFh"/>
    <property type="match status" value="3"/>
</dbReference>
<dbReference type="Pfam" id="PF13499">
    <property type="entry name" value="EF-hand_7"/>
    <property type="match status" value="1"/>
</dbReference>
<feature type="domain" description="EF-hand" evidence="4">
    <location>
        <begin position="133"/>
        <end position="162"/>
    </location>
</feature>
<dbReference type="Pfam" id="PF13202">
    <property type="entry name" value="EF-hand_5"/>
    <property type="match status" value="1"/>
</dbReference>
<dbReference type="InterPro" id="IPR018247">
    <property type="entry name" value="EF_Hand_1_Ca_BS"/>
</dbReference>
<evidence type="ECO:0000313" key="5">
    <source>
        <dbReference type="EMBL" id="QGY41120.1"/>
    </source>
</evidence>
<dbReference type="Proteomes" id="UP000428328">
    <property type="component" value="Chromosome"/>
</dbReference>
<dbReference type="RefSeq" id="WP_158949079.1">
    <property type="nucleotide sequence ID" value="NZ_CP046400.1"/>
</dbReference>
<keyword evidence="1" id="KW-0479">Metal-binding</keyword>
<dbReference type="SUPFAM" id="SSF47473">
    <property type="entry name" value="EF-hand"/>
    <property type="match status" value="1"/>
</dbReference>